<evidence type="ECO:0000313" key="8">
    <source>
        <dbReference type="EMBL" id="JAG91339.1"/>
    </source>
</evidence>
<dbReference type="InterPro" id="IPR046357">
    <property type="entry name" value="PPIase_dom_sf"/>
</dbReference>
<comment type="similarity">
    <text evidence="4">Belongs to the FKBP-type PPIase family.</text>
</comment>
<dbReference type="PROSITE" id="PS50059">
    <property type="entry name" value="FKBP_PPIASE"/>
    <property type="match status" value="1"/>
</dbReference>
<feature type="compositionally biased region" description="Acidic residues" evidence="6">
    <location>
        <begin position="156"/>
        <end position="188"/>
    </location>
</feature>
<feature type="compositionally biased region" description="Acidic residues" evidence="6">
    <location>
        <begin position="93"/>
        <end position="116"/>
    </location>
</feature>
<evidence type="ECO:0000256" key="3">
    <source>
        <dbReference type="ARBA" id="ARBA00023235"/>
    </source>
</evidence>
<feature type="compositionally biased region" description="Low complexity" evidence="6">
    <location>
        <begin position="254"/>
        <end position="267"/>
    </location>
</feature>
<evidence type="ECO:0000256" key="6">
    <source>
        <dbReference type="SAM" id="MobiDB-lite"/>
    </source>
</evidence>
<dbReference type="PIRSF" id="PIRSF001473">
    <property type="entry name" value="FK506-bp_FPR3"/>
    <property type="match status" value="1"/>
</dbReference>
<dbReference type="PANTHER" id="PTHR43811">
    <property type="entry name" value="FKBP-TYPE PEPTIDYL-PROLYL CIS-TRANS ISOMERASE FKPA"/>
    <property type="match status" value="1"/>
</dbReference>
<dbReference type="SUPFAM" id="SSF54534">
    <property type="entry name" value="FKBP-like"/>
    <property type="match status" value="1"/>
</dbReference>
<feature type="region of interest" description="Disordered" evidence="6">
    <location>
        <begin position="89"/>
        <end position="296"/>
    </location>
</feature>
<feature type="domain" description="PPIase FKBP-type" evidence="7">
    <location>
        <begin position="300"/>
        <end position="386"/>
    </location>
</feature>
<dbReference type="InterPro" id="IPR036824">
    <property type="entry name" value="Nucleoplasmin_core_dom_sf"/>
</dbReference>
<dbReference type="InterPro" id="IPR001179">
    <property type="entry name" value="PPIase_FKBP_dom"/>
</dbReference>
<reference evidence="8" key="1">
    <citation type="journal article" date="2015" name="PLoS ONE">
        <title>An Insight into the Sialome of the Lone Star Tick, Amblyomma americanum, with a Glimpse on Its Time Dependent Gene Expression.</title>
        <authorList>
            <person name="Karim S."/>
            <person name="Ribeiro J.M."/>
        </authorList>
    </citation>
    <scope>NUCLEOTIDE SEQUENCE</scope>
    <source>
        <tissue evidence="8">Salivary gland</tissue>
    </source>
</reference>
<dbReference type="EC" id="5.2.1.8" evidence="4"/>
<dbReference type="GO" id="GO:0003755">
    <property type="term" value="F:peptidyl-prolyl cis-trans isomerase activity"/>
    <property type="evidence" value="ECO:0007669"/>
    <property type="project" value="UniProtKB-KW"/>
</dbReference>
<evidence type="ECO:0000256" key="5">
    <source>
        <dbReference type="PROSITE-ProRule" id="PRU00277"/>
    </source>
</evidence>
<dbReference type="Pfam" id="PF00254">
    <property type="entry name" value="FKBP_C"/>
    <property type="match status" value="1"/>
</dbReference>
<proteinExistence type="evidence at transcript level"/>
<dbReference type="GO" id="GO:0000785">
    <property type="term" value="C:chromatin"/>
    <property type="evidence" value="ECO:0007669"/>
    <property type="project" value="TreeGrafter"/>
</dbReference>
<evidence type="ECO:0000256" key="2">
    <source>
        <dbReference type="ARBA" id="ARBA00023110"/>
    </source>
</evidence>
<protein>
    <recommendedName>
        <fullName evidence="4">FK506-binding protein</fullName>
        <ecNumber evidence="4">5.2.1.8</ecNumber>
    </recommendedName>
</protein>
<evidence type="ECO:0000259" key="7">
    <source>
        <dbReference type="PROSITE" id="PS50059"/>
    </source>
</evidence>
<dbReference type="EMBL" id="GBZX01001401">
    <property type="protein sequence ID" value="JAG91339.1"/>
    <property type="molecule type" value="mRNA"/>
</dbReference>
<dbReference type="Gene3D" id="3.10.50.40">
    <property type="match status" value="1"/>
</dbReference>
<keyword evidence="3 4" id="KW-0413">Isomerase</keyword>
<organism evidence="8">
    <name type="scientific">Amblyomma americanum</name>
    <name type="common">Lone star tick</name>
    <dbReference type="NCBI Taxonomy" id="6943"/>
    <lineage>
        <taxon>Eukaryota</taxon>
        <taxon>Metazoa</taxon>
        <taxon>Ecdysozoa</taxon>
        <taxon>Arthropoda</taxon>
        <taxon>Chelicerata</taxon>
        <taxon>Arachnida</taxon>
        <taxon>Acari</taxon>
        <taxon>Parasitiformes</taxon>
        <taxon>Ixodida</taxon>
        <taxon>Ixodoidea</taxon>
        <taxon>Ixodidae</taxon>
        <taxon>Amblyomminae</taxon>
        <taxon>Amblyomma</taxon>
    </lineage>
</organism>
<comment type="catalytic activity">
    <reaction evidence="1 4 5">
        <text>[protein]-peptidylproline (omega=180) = [protein]-peptidylproline (omega=0)</text>
        <dbReference type="Rhea" id="RHEA:16237"/>
        <dbReference type="Rhea" id="RHEA-COMP:10747"/>
        <dbReference type="Rhea" id="RHEA-COMP:10748"/>
        <dbReference type="ChEBI" id="CHEBI:83833"/>
        <dbReference type="ChEBI" id="CHEBI:83834"/>
        <dbReference type="EC" id="5.2.1.8"/>
    </reaction>
</comment>
<dbReference type="InterPro" id="IPR023566">
    <property type="entry name" value="PPIase_Fpr3/Fpr4-like"/>
</dbReference>
<sequence length="386" mass="42071">MFWGVTLESGKRYSQVVDTSYHLSMAALEPRQGGEPVMVMLEHGKAEFLLCTLDQGNTRQMPLDLCFVEGEEVTFFLNGKGTVHLTGYLTDGLQDDDESSDEEVSLPDEEEEDQENELNMGDHEPQKPSKRSKKAKKLSTPMLVSSSNPVLAFNGESEDESDTDFDVDQVEDETEDDTDEESSEEEDPQPLSLVQPKRSPQKRSADKALGNATPSGEKRALTPSTSPGDTVAKKKRRRSKKQRSETPTADSDNAQAQALPQAAARAAHTQEDKGAALTQLPGGVVSSDLRVGSGPPAKPGRVMHVYYTGRLSNNKVFDSCTSGKAFSFRLGKNEVIKGWDTGIRGMKVGGKRRLVIPPSQGYGNSRMGAIPPNSTLFFDVELKAVS</sequence>
<dbReference type="InterPro" id="IPR041232">
    <property type="entry name" value="NPL"/>
</dbReference>
<dbReference type="PANTHER" id="PTHR43811:SF19">
    <property type="entry name" value="39 KDA FK506-BINDING NUCLEAR PROTEIN"/>
    <property type="match status" value="1"/>
</dbReference>
<accession>A0A0C9S2S8</accession>
<feature type="compositionally biased region" description="Basic residues" evidence="6">
    <location>
        <begin position="128"/>
        <end position="137"/>
    </location>
</feature>
<dbReference type="FunFam" id="3.10.50.40:FF:000006">
    <property type="entry name" value="Peptidyl-prolyl cis-trans isomerase"/>
    <property type="match status" value="1"/>
</dbReference>
<dbReference type="GO" id="GO:0005730">
    <property type="term" value="C:nucleolus"/>
    <property type="evidence" value="ECO:0007669"/>
    <property type="project" value="TreeGrafter"/>
</dbReference>
<dbReference type="Gene3D" id="2.60.120.340">
    <property type="entry name" value="Nucleoplasmin core domain"/>
    <property type="match status" value="1"/>
</dbReference>
<evidence type="ECO:0000256" key="1">
    <source>
        <dbReference type="ARBA" id="ARBA00000971"/>
    </source>
</evidence>
<evidence type="ECO:0000256" key="4">
    <source>
        <dbReference type="PIRNR" id="PIRNR001473"/>
    </source>
</evidence>
<dbReference type="SUPFAM" id="SSF69203">
    <property type="entry name" value="Nucleoplasmin-like core domain"/>
    <property type="match status" value="1"/>
</dbReference>
<name>A0A0C9S2S8_AMBAM</name>
<keyword evidence="2 4" id="KW-0697">Rotamase</keyword>
<dbReference type="AlphaFoldDB" id="A0A0C9S2S8"/>
<dbReference type="Pfam" id="PF17800">
    <property type="entry name" value="NPL"/>
    <property type="match status" value="1"/>
</dbReference>